<reference evidence="1" key="1">
    <citation type="submission" date="2021-05" db="EMBL/GenBank/DDBJ databases">
        <title>Comparative genomics of three Colletotrichum scovillei strains and genetic complementation revealed genes involved fungal growth and virulence on chili pepper.</title>
        <authorList>
            <person name="Hsieh D.-K."/>
            <person name="Chuang S.-C."/>
            <person name="Chen C.-Y."/>
            <person name="Chao Y.-T."/>
            <person name="Lu M.-Y.J."/>
            <person name="Lee M.-H."/>
            <person name="Shih M.-C."/>
        </authorList>
    </citation>
    <scope>NUCLEOTIDE SEQUENCE</scope>
    <source>
        <strain evidence="1">Coll-153</strain>
    </source>
</reference>
<gene>
    <name evidence="1" type="ORF">JMJ77_000819</name>
</gene>
<sequence>MLFSYISTSCQSWIPLLHQSEVWVWGPKKAVVNLWTCCQCGQHGQEIRVECCRCCGKPRCAYCPVSRVRAT</sequence>
<comment type="caution">
    <text evidence="1">The sequence shown here is derived from an EMBL/GenBank/DDBJ whole genome shotgun (WGS) entry which is preliminary data.</text>
</comment>
<evidence type="ECO:0000313" key="2">
    <source>
        <dbReference type="Proteomes" id="UP000699042"/>
    </source>
</evidence>
<protein>
    <submittedName>
        <fullName evidence="1">Uncharacterized protein</fullName>
    </submittedName>
</protein>
<dbReference type="EMBL" id="JAESDN010000003">
    <property type="protein sequence ID" value="KAG7053737.1"/>
    <property type="molecule type" value="Genomic_DNA"/>
</dbReference>
<proteinExistence type="predicted"/>
<accession>A0A9P7UHP8</accession>
<organism evidence="1 2">
    <name type="scientific">Colletotrichum scovillei</name>
    <dbReference type="NCBI Taxonomy" id="1209932"/>
    <lineage>
        <taxon>Eukaryota</taxon>
        <taxon>Fungi</taxon>
        <taxon>Dikarya</taxon>
        <taxon>Ascomycota</taxon>
        <taxon>Pezizomycotina</taxon>
        <taxon>Sordariomycetes</taxon>
        <taxon>Hypocreomycetidae</taxon>
        <taxon>Glomerellales</taxon>
        <taxon>Glomerellaceae</taxon>
        <taxon>Colletotrichum</taxon>
        <taxon>Colletotrichum acutatum species complex</taxon>
    </lineage>
</organism>
<dbReference type="AlphaFoldDB" id="A0A9P7UHP8"/>
<evidence type="ECO:0000313" key="1">
    <source>
        <dbReference type="EMBL" id="KAG7053737.1"/>
    </source>
</evidence>
<name>A0A9P7UHP8_9PEZI</name>
<dbReference type="Proteomes" id="UP000699042">
    <property type="component" value="Unassembled WGS sequence"/>
</dbReference>
<keyword evidence="2" id="KW-1185">Reference proteome</keyword>